<reference evidence="2" key="1">
    <citation type="submission" date="2020-07" db="EMBL/GenBank/DDBJ databases">
        <title>The High-quality genome of the commercially important snow crab, Chionoecetes opilio.</title>
        <authorList>
            <person name="Jeong J.-H."/>
            <person name="Ryu S."/>
        </authorList>
    </citation>
    <scope>NUCLEOTIDE SEQUENCE</scope>
    <source>
        <strain evidence="2">MADBK_172401_WGS</strain>
        <tissue evidence="2">Digestive gland</tissue>
    </source>
</reference>
<accession>A0A8J4YI32</accession>
<gene>
    <name evidence="2" type="ORF">GWK47_041259</name>
</gene>
<comment type="caution">
    <text evidence="2">The sequence shown here is derived from an EMBL/GenBank/DDBJ whole genome shotgun (WGS) entry which is preliminary data.</text>
</comment>
<dbReference type="AlphaFoldDB" id="A0A8J4YI32"/>
<evidence type="ECO:0000256" key="1">
    <source>
        <dbReference type="SAM" id="MobiDB-lite"/>
    </source>
</evidence>
<dbReference type="OrthoDB" id="7697800at2759"/>
<sequence>MCPWVKRKSLNCTRSTAPWRKIQVPRKTETEEVKRCIFRDSLEDMFDLARFQGNGSEDPRGMTSVLGAQREDRQSASMAGVDEKLNERLRRSDVRAKDDEMKKKDAAASSSTFDRDVALDLECSTTFLIVQRRNRRTKNDFKSS</sequence>
<organism evidence="2 3">
    <name type="scientific">Chionoecetes opilio</name>
    <name type="common">Atlantic snow crab</name>
    <name type="synonym">Cancer opilio</name>
    <dbReference type="NCBI Taxonomy" id="41210"/>
    <lineage>
        <taxon>Eukaryota</taxon>
        <taxon>Metazoa</taxon>
        <taxon>Ecdysozoa</taxon>
        <taxon>Arthropoda</taxon>
        <taxon>Crustacea</taxon>
        <taxon>Multicrustacea</taxon>
        <taxon>Malacostraca</taxon>
        <taxon>Eumalacostraca</taxon>
        <taxon>Eucarida</taxon>
        <taxon>Decapoda</taxon>
        <taxon>Pleocyemata</taxon>
        <taxon>Brachyura</taxon>
        <taxon>Eubrachyura</taxon>
        <taxon>Majoidea</taxon>
        <taxon>Majidae</taxon>
        <taxon>Chionoecetes</taxon>
    </lineage>
</organism>
<evidence type="ECO:0000313" key="2">
    <source>
        <dbReference type="EMBL" id="KAG0724146.1"/>
    </source>
</evidence>
<feature type="region of interest" description="Disordered" evidence="1">
    <location>
        <begin position="51"/>
        <end position="112"/>
    </location>
</feature>
<dbReference type="Proteomes" id="UP000770661">
    <property type="component" value="Unassembled WGS sequence"/>
</dbReference>
<protein>
    <submittedName>
        <fullName evidence="2">Uncharacterized protein</fullName>
    </submittedName>
</protein>
<keyword evidence="3" id="KW-1185">Reference proteome</keyword>
<feature type="compositionally biased region" description="Basic and acidic residues" evidence="1">
    <location>
        <begin position="81"/>
        <end position="106"/>
    </location>
</feature>
<dbReference type="EMBL" id="JACEEZ010007306">
    <property type="protein sequence ID" value="KAG0724146.1"/>
    <property type="molecule type" value="Genomic_DNA"/>
</dbReference>
<name>A0A8J4YI32_CHIOP</name>
<evidence type="ECO:0000313" key="3">
    <source>
        <dbReference type="Proteomes" id="UP000770661"/>
    </source>
</evidence>
<proteinExistence type="predicted"/>